<gene>
    <name evidence="2" type="ORF">ECRASSUSDP1_LOCUS22765</name>
</gene>
<reference evidence="2" key="1">
    <citation type="submission" date="2023-07" db="EMBL/GenBank/DDBJ databases">
        <authorList>
            <consortium name="AG Swart"/>
            <person name="Singh M."/>
            <person name="Singh A."/>
            <person name="Seah K."/>
            <person name="Emmerich C."/>
        </authorList>
    </citation>
    <scope>NUCLEOTIDE SEQUENCE</scope>
    <source>
        <strain evidence="2">DP1</strain>
    </source>
</reference>
<protein>
    <submittedName>
        <fullName evidence="2">Uncharacterized protein</fullName>
    </submittedName>
</protein>
<organism evidence="2 3">
    <name type="scientific">Euplotes crassus</name>
    <dbReference type="NCBI Taxonomy" id="5936"/>
    <lineage>
        <taxon>Eukaryota</taxon>
        <taxon>Sar</taxon>
        <taxon>Alveolata</taxon>
        <taxon>Ciliophora</taxon>
        <taxon>Intramacronucleata</taxon>
        <taxon>Spirotrichea</taxon>
        <taxon>Hypotrichia</taxon>
        <taxon>Euplotida</taxon>
        <taxon>Euplotidae</taxon>
        <taxon>Moneuplotes</taxon>
    </lineage>
</organism>
<proteinExistence type="predicted"/>
<accession>A0AAD1XXQ6</accession>
<feature type="signal peptide" evidence="1">
    <location>
        <begin position="1"/>
        <end position="16"/>
    </location>
</feature>
<evidence type="ECO:0000313" key="3">
    <source>
        <dbReference type="Proteomes" id="UP001295684"/>
    </source>
</evidence>
<dbReference type="Proteomes" id="UP001295684">
    <property type="component" value="Unassembled WGS sequence"/>
</dbReference>
<keyword evidence="1" id="KW-0732">Signal</keyword>
<dbReference type="AlphaFoldDB" id="A0AAD1XXQ6"/>
<dbReference type="EMBL" id="CAMPGE010023361">
    <property type="protein sequence ID" value="CAI2381311.1"/>
    <property type="molecule type" value="Genomic_DNA"/>
</dbReference>
<evidence type="ECO:0000256" key="1">
    <source>
        <dbReference type="SAM" id="SignalP"/>
    </source>
</evidence>
<name>A0AAD1XXQ6_EUPCR</name>
<feature type="chain" id="PRO_5042091588" evidence="1">
    <location>
        <begin position="17"/>
        <end position="203"/>
    </location>
</feature>
<sequence length="203" mass="22357">MKIIASVFLLICLCSANVIQFERQDGSMTALISQYDTNIAFGLKGEKMGSLNKTAYVACVNTDADYKLHDGSPGFILVGGGCPCWSPLCQGIPDCPNSLAYGTSSFLNQGIYKSHSNKIFSLEDLSDSRVDSVLPPDETLMQGIFAMTPEEYEDAEFPDEANEDYAVCFSKVEDSHLVTDKFEYLDLDNGFEKTHIVVKTRNS</sequence>
<keyword evidence="3" id="KW-1185">Reference proteome</keyword>
<comment type="caution">
    <text evidence="2">The sequence shown here is derived from an EMBL/GenBank/DDBJ whole genome shotgun (WGS) entry which is preliminary data.</text>
</comment>
<evidence type="ECO:0000313" key="2">
    <source>
        <dbReference type="EMBL" id="CAI2381311.1"/>
    </source>
</evidence>